<sequence length="271" mass="29245">MRMKAGKTTKALTLILALAVCIAMSAAFVPTDYSYGASIGKVSKLSATIANAQVSLSWSKASNAKKYQVYTSTSAKGKYTRLKTVSTKSCKFDTDFGLHYFKVRGINSSGSAKGAFSSPKPVYAMLGICELYKSFFMGSTIIQVGLINGSAEYPTTHGISVMGMKSVNSPYYWKIFVCDKSTGKVVKSYKALHCNAMATVLNSTYIGKNTSASVMCETVVGTAIPSAYLNTDNYELVVRASIAPSKNYKKGMAFYVYCSSDLAGTDGERWR</sequence>
<keyword evidence="3" id="KW-1185">Reference proteome</keyword>
<dbReference type="Gene3D" id="2.60.40.10">
    <property type="entry name" value="Immunoglobulins"/>
    <property type="match status" value="1"/>
</dbReference>
<dbReference type="AlphaFoldDB" id="A0A4R6PZQ1"/>
<gene>
    <name evidence="2" type="ORF">EV211_12425</name>
</gene>
<keyword evidence="1" id="KW-0732">Signal</keyword>
<organism evidence="2 3">
    <name type="scientific">Aminicella lysinilytica</name>
    <dbReference type="NCBI Taxonomy" id="433323"/>
    <lineage>
        <taxon>Bacteria</taxon>
        <taxon>Bacillati</taxon>
        <taxon>Bacillota</taxon>
        <taxon>Clostridia</taxon>
        <taxon>Peptostreptococcales</taxon>
        <taxon>Anaerovoracaceae</taxon>
        <taxon>Aminicella</taxon>
    </lineage>
</organism>
<dbReference type="Proteomes" id="UP000295500">
    <property type="component" value="Unassembled WGS sequence"/>
</dbReference>
<feature type="chain" id="PRO_5038590425" description="Fibronectin type-III domain-containing protein" evidence="1">
    <location>
        <begin position="27"/>
        <end position="271"/>
    </location>
</feature>
<feature type="signal peptide" evidence="1">
    <location>
        <begin position="1"/>
        <end position="26"/>
    </location>
</feature>
<comment type="caution">
    <text evidence="2">The sequence shown here is derived from an EMBL/GenBank/DDBJ whole genome shotgun (WGS) entry which is preliminary data.</text>
</comment>
<reference evidence="2 3" key="1">
    <citation type="submission" date="2019-03" db="EMBL/GenBank/DDBJ databases">
        <title>Genomic Encyclopedia of Type Strains, Phase IV (KMG-IV): sequencing the most valuable type-strain genomes for metagenomic binning, comparative biology and taxonomic classification.</title>
        <authorList>
            <person name="Goeker M."/>
        </authorList>
    </citation>
    <scope>NUCLEOTIDE SEQUENCE [LARGE SCALE GENOMIC DNA]</scope>
    <source>
        <strain evidence="2 3">DSM 28287</strain>
    </source>
</reference>
<protein>
    <recommendedName>
        <fullName evidence="4">Fibronectin type-III domain-containing protein</fullName>
    </recommendedName>
</protein>
<accession>A0A4R6PZQ1</accession>
<name>A0A4R6PZQ1_9FIRM</name>
<dbReference type="OrthoDB" id="9804686at2"/>
<proteinExistence type="predicted"/>
<evidence type="ECO:0000313" key="3">
    <source>
        <dbReference type="Proteomes" id="UP000295500"/>
    </source>
</evidence>
<evidence type="ECO:0008006" key="4">
    <source>
        <dbReference type="Google" id="ProtNLM"/>
    </source>
</evidence>
<evidence type="ECO:0000256" key="1">
    <source>
        <dbReference type="SAM" id="SignalP"/>
    </source>
</evidence>
<dbReference type="InterPro" id="IPR013783">
    <property type="entry name" value="Ig-like_fold"/>
</dbReference>
<dbReference type="RefSeq" id="WP_133528749.1">
    <property type="nucleotide sequence ID" value="NZ_SNXO01000024.1"/>
</dbReference>
<evidence type="ECO:0000313" key="2">
    <source>
        <dbReference type="EMBL" id="TDP53007.1"/>
    </source>
</evidence>
<dbReference type="EMBL" id="SNXO01000024">
    <property type="protein sequence ID" value="TDP53007.1"/>
    <property type="molecule type" value="Genomic_DNA"/>
</dbReference>